<dbReference type="EMBL" id="CM004478">
    <property type="protein sequence ID" value="OCT72056.1"/>
    <property type="molecule type" value="Genomic_DNA"/>
</dbReference>
<keyword evidence="1" id="KW-1133">Transmembrane helix</keyword>
<keyword evidence="1" id="KW-0472">Membrane</keyword>
<dbReference type="AlphaFoldDB" id="A0A974CH57"/>
<reference evidence="3" key="1">
    <citation type="journal article" date="2016" name="Nature">
        <title>Genome evolution in the allotetraploid frog Xenopus laevis.</title>
        <authorList>
            <person name="Session A.M."/>
            <person name="Uno Y."/>
            <person name="Kwon T."/>
            <person name="Chapman J.A."/>
            <person name="Toyoda A."/>
            <person name="Takahashi S."/>
            <person name="Fukui A."/>
            <person name="Hikosaka A."/>
            <person name="Suzuki A."/>
            <person name="Kondo M."/>
            <person name="van Heeringen S.J."/>
            <person name="Quigley I."/>
            <person name="Heinz S."/>
            <person name="Ogino H."/>
            <person name="Ochi H."/>
            <person name="Hellsten U."/>
            <person name="Lyons J.B."/>
            <person name="Simakov O."/>
            <person name="Putnam N."/>
            <person name="Stites J."/>
            <person name="Kuroki Y."/>
            <person name="Tanaka T."/>
            <person name="Michiue T."/>
            <person name="Watanabe M."/>
            <person name="Bogdanovic O."/>
            <person name="Lister R."/>
            <person name="Georgiou G."/>
            <person name="Paranjpe S.S."/>
            <person name="van Kruijsbergen I."/>
            <person name="Shu S."/>
            <person name="Carlson J."/>
            <person name="Kinoshita T."/>
            <person name="Ohta Y."/>
            <person name="Mawaribuchi S."/>
            <person name="Jenkins J."/>
            <person name="Grimwood J."/>
            <person name="Schmutz J."/>
            <person name="Mitros T."/>
            <person name="Mozaffari S.V."/>
            <person name="Suzuki Y."/>
            <person name="Haramoto Y."/>
            <person name="Yamamoto T.S."/>
            <person name="Takagi C."/>
            <person name="Heald R."/>
            <person name="Miller K."/>
            <person name="Haudenschild C."/>
            <person name="Kitzman J."/>
            <person name="Nakayama T."/>
            <person name="Izutsu Y."/>
            <person name="Robert J."/>
            <person name="Fortriede J."/>
            <person name="Burns K."/>
            <person name="Lotay V."/>
            <person name="Karimi K."/>
            <person name="Yasuoka Y."/>
            <person name="Dichmann D.S."/>
            <person name="Flajnik M.F."/>
            <person name="Houston D.W."/>
            <person name="Shendure J."/>
            <person name="DuPasquier L."/>
            <person name="Vize P.D."/>
            <person name="Zorn A.M."/>
            <person name="Ito M."/>
            <person name="Marcotte E.M."/>
            <person name="Wallingford J.B."/>
            <person name="Ito Y."/>
            <person name="Asashima M."/>
            <person name="Ueno N."/>
            <person name="Matsuda Y."/>
            <person name="Veenstra G.J."/>
            <person name="Fujiyama A."/>
            <person name="Harland R.M."/>
            <person name="Taira M."/>
            <person name="Rokhsar D.S."/>
        </authorList>
    </citation>
    <scope>NUCLEOTIDE SEQUENCE [LARGE SCALE GENOMIC DNA]</scope>
    <source>
        <strain evidence="3">J</strain>
    </source>
</reference>
<organism evidence="2 3">
    <name type="scientific">Xenopus laevis</name>
    <name type="common">African clawed frog</name>
    <dbReference type="NCBI Taxonomy" id="8355"/>
    <lineage>
        <taxon>Eukaryota</taxon>
        <taxon>Metazoa</taxon>
        <taxon>Chordata</taxon>
        <taxon>Craniata</taxon>
        <taxon>Vertebrata</taxon>
        <taxon>Euteleostomi</taxon>
        <taxon>Amphibia</taxon>
        <taxon>Batrachia</taxon>
        <taxon>Anura</taxon>
        <taxon>Pipoidea</taxon>
        <taxon>Pipidae</taxon>
        <taxon>Xenopodinae</taxon>
        <taxon>Xenopus</taxon>
        <taxon>Xenopus</taxon>
    </lineage>
</organism>
<feature type="transmembrane region" description="Helical" evidence="1">
    <location>
        <begin position="533"/>
        <end position="554"/>
    </location>
</feature>
<accession>A0A974CH57</accession>
<dbReference type="Proteomes" id="UP000694892">
    <property type="component" value="Chromosome 7L"/>
</dbReference>
<keyword evidence="1" id="KW-0812">Transmembrane</keyword>
<name>A0A974CH57_XENLA</name>
<protein>
    <submittedName>
        <fullName evidence="2">Uncharacterized protein</fullName>
    </submittedName>
</protein>
<evidence type="ECO:0000256" key="1">
    <source>
        <dbReference type="SAM" id="Phobius"/>
    </source>
</evidence>
<proteinExistence type="predicted"/>
<sequence>MLHQFENANSKIEKLGLHKKRKYVGNLAQLVSQYKTSLERSKCNIVRENNKEHASPENFIVDGEQFAQRGQTIAALIQQLDEMRCKYQNSFPAVAEWENIQRAYPVISRPDSSVRHSPSSNLHSSSFTVEESYERYAREIKSLITPFNPSVHMVYNLVIFEQFVTQYSLDDQTTFYLLRIWLPPHYSNALQLRQQDHRWADKEESDFRSSRENEDAFAFCTTYSIYYIITHRPDLEIGDPRMLRILAGKYTGMDFATHNLLGNARNFPEFLYILTDWRKKNGRIKKDCKYRRGHNRKNREYVRKYDPSNQTINVAPSESYVQTNLRAVSDLAGNYITHNYWPQRIPSVSIDLICNEDDFELKSNNEPTELQNIINLQDNSLDHTIHFPANDKPREVCIESDNSTIYTQPTSLSNVAASIKGLILEKQKEDVHKKPSTKTCDYINGIQVQVIDTVNGFNQSNILKDLNCLTEGVDFENSFARWKTSLPHLNESPGGVGTTQTKQGIVLSPHVCNDKKESNSGPDNTVKDHNFRYIFFQSVIWVCIILSHSMIHIWSS</sequence>
<gene>
    <name evidence="2" type="ORF">XELAEV_18035033mg</name>
</gene>
<evidence type="ECO:0000313" key="2">
    <source>
        <dbReference type="EMBL" id="OCT72056.1"/>
    </source>
</evidence>
<evidence type="ECO:0000313" key="3">
    <source>
        <dbReference type="Proteomes" id="UP000694892"/>
    </source>
</evidence>